<dbReference type="AlphaFoldDB" id="A0A919MFT9"/>
<evidence type="ECO:0000313" key="1">
    <source>
        <dbReference type="EMBL" id="GIE47884.1"/>
    </source>
</evidence>
<evidence type="ECO:0000313" key="2">
    <source>
        <dbReference type="Proteomes" id="UP000647172"/>
    </source>
</evidence>
<evidence type="ECO:0008006" key="3">
    <source>
        <dbReference type="Google" id="ProtNLM"/>
    </source>
</evidence>
<keyword evidence="2" id="KW-1185">Reference proteome</keyword>
<dbReference type="Proteomes" id="UP000647172">
    <property type="component" value="Unassembled WGS sequence"/>
</dbReference>
<comment type="caution">
    <text evidence="1">The sequence shown here is derived from an EMBL/GenBank/DDBJ whole genome shotgun (WGS) entry which is preliminary data.</text>
</comment>
<reference evidence="1" key="1">
    <citation type="submission" date="2021-01" db="EMBL/GenBank/DDBJ databases">
        <title>Whole genome shotgun sequence of Actinoplanes nipponensis NBRC 14063.</title>
        <authorList>
            <person name="Komaki H."/>
            <person name="Tamura T."/>
        </authorList>
    </citation>
    <scope>NUCLEOTIDE SEQUENCE</scope>
    <source>
        <strain evidence="1">NBRC 14063</strain>
    </source>
</reference>
<dbReference type="RefSeq" id="WP_203766151.1">
    <property type="nucleotide sequence ID" value="NZ_BAAAYJ010000116.1"/>
</dbReference>
<organism evidence="1 2">
    <name type="scientific">Actinoplanes nipponensis</name>
    <dbReference type="NCBI Taxonomy" id="135950"/>
    <lineage>
        <taxon>Bacteria</taxon>
        <taxon>Bacillati</taxon>
        <taxon>Actinomycetota</taxon>
        <taxon>Actinomycetes</taxon>
        <taxon>Micromonosporales</taxon>
        <taxon>Micromonosporaceae</taxon>
        <taxon>Actinoplanes</taxon>
    </lineage>
</organism>
<accession>A0A919MFT9</accession>
<protein>
    <recommendedName>
        <fullName evidence="3">DUF559 domain-containing protein</fullName>
    </recommendedName>
</protein>
<proteinExistence type="predicted"/>
<sequence>MQLPALQHGVLTRDQAVELAGPPAVRGHVRQGRWRRICSGILLTNNGALSPEQQHWVAVLTAGKGALLAGAAALTASGARGLPVRQIPVLIPAERNASRRVPRLPPDMRTVRVYRSSVLPVEHRQPAVGIPRTTVARSVVDAAAWARSDREAILMAAAACQQRLVRPEEILTVLKVMTRVRRRGLLRRTLRDIEGGASALSELDLLALCRRYRLPLPDTQQRRRDADGRQRYLDAYWREWRVLVEVDGGYHMNVAEWAGDMIRQNRIWLAGDRILRFPGWLLRSDPAVVAGQIREALQVG</sequence>
<gene>
    <name evidence="1" type="ORF">Ani05nite_14180</name>
</gene>
<name>A0A919MFT9_9ACTN</name>
<dbReference type="EMBL" id="BOMQ01000017">
    <property type="protein sequence ID" value="GIE47884.1"/>
    <property type="molecule type" value="Genomic_DNA"/>
</dbReference>